<keyword evidence="3" id="KW-1185">Reference proteome</keyword>
<dbReference type="Proteomes" id="UP001143400">
    <property type="component" value="Unassembled WGS sequence"/>
</dbReference>
<reference evidence="1" key="1">
    <citation type="journal article" date="2014" name="Int. J. Syst. Evol. Microbiol.">
        <title>Complete genome sequence of Corynebacterium casei LMG S-19264T (=DSM 44701T), isolated from a smear-ripened cheese.</title>
        <authorList>
            <consortium name="US DOE Joint Genome Institute (JGI-PGF)"/>
            <person name="Walter F."/>
            <person name="Albersmeier A."/>
            <person name="Kalinowski J."/>
            <person name="Ruckert C."/>
        </authorList>
    </citation>
    <scope>NUCLEOTIDE SEQUENCE</scope>
    <source>
        <strain evidence="1">VKM B-1606</strain>
    </source>
</reference>
<protein>
    <submittedName>
        <fullName evidence="2">Transcriptional regulator of acetoin/glycerol metabolism</fullName>
    </submittedName>
</protein>
<dbReference type="EMBL" id="JAFBCY010000001">
    <property type="protein sequence ID" value="MBM7850608.1"/>
    <property type="molecule type" value="Genomic_DNA"/>
</dbReference>
<gene>
    <name evidence="1" type="ORF">GCM10008170_19210</name>
    <name evidence="2" type="ORF">JOD31_000820</name>
</gene>
<dbReference type="AlphaFoldDB" id="A0A9W6MS45"/>
<sequence length="195" mass="21748">MPAFRAHSREEIQRARTLYEETEAAPADIARLMGLGVNTFYRRVKQWGWRRRRLRVEESDAIAEEAVRSEAERLEDARLAAEGRAWLDSRRTAAERAEAAILGQIAAIEGMQLRAAQAALDLIDSERAARTLLRLAQGLNEVRKLKDADARADATAASRGQRAPETEPGFDVEAMRNELRCRIEAMRAAHAAGEG</sequence>
<dbReference type="RefSeq" id="WP_204949013.1">
    <property type="nucleotide sequence ID" value="NZ_BSFF01000002.1"/>
</dbReference>
<proteinExistence type="predicted"/>
<dbReference type="EMBL" id="BSFF01000002">
    <property type="protein sequence ID" value="GLK55902.1"/>
    <property type="molecule type" value="Genomic_DNA"/>
</dbReference>
<evidence type="ECO:0000313" key="3">
    <source>
        <dbReference type="Proteomes" id="UP000758856"/>
    </source>
</evidence>
<evidence type="ECO:0000313" key="1">
    <source>
        <dbReference type="EMBL" id="GLK55902.1"/>
    </source>
</evidence>
<reference evidence="1" key="3">
    <citation type="submission" date="2023-01" db="EMBL/GenBank/DDBJ databases">
        <authorList>
            <person name="Sun Q."/>
            <person name="Evtushenko L."/>
        </authorList>
    </citation>
    <scope>NUCLEOTIDE SEQUENCE</scope>
    <source>
        <strain evidence="1">VKM B-1606</strain>
    </source>
</reference>
<dbReference type="Proteomes" id="UP000758856">
    <property type="component" value="Unassembled WGS sequence"/>
</dbReference>
<reference evidence="2 3" key="2">
    <citation type="submission" date="2021-01" db="EMBL/GenBank/DDBJ databases">
        <title>Genomic Encyclopedia of Type Strains, Phase IV (KMG-IV): sequencing the most valuable type-strain genomes for metagenomic binning, comparative biology and taxonomic classification.</title>
        <authorList>
            <person name="Goeker M."/>
        </authorList>
    </citation>
    <scope>NUCLEOTIDE SEQUENCE [LARGE SCALE GENOMIC DNA]</scope>
    <source>
        <strain evidence="2 3">DSM 6130</strain>
    </source>
</reference>
<comment type="caution">
    <text evidence="1">The sequence shown here is derived from an EMBL/GenBank/DDBJ whole genome shotgun (WGS) entry which is preliminary data.</text>
</comment>
<organism evidence="1 4">
    <name type="scientific">Methylopila capsulata</name>
    <dbReference type="NCBI Taxonomy" id="61654"/>
    <lineage>
        <taxon>Bacteria</taxon>
        <taxon>Pseudomonadati</taxon>
        <taxon>Pseudomonadota</taxon>
        <taxon>Alphaproteobacteria</taxon>
        <taxon>Hyphomicrobiales</taxon>
        <taxon>Methylopilaceae</taxon>
        <taxon>Methylopila</taxon>
    </lineage>
</organism>
<evidence type="ECO:0000313" key="2">
    <source>
        <dbReference type="EMBL" id="MBM7850608.1"/>
    </source>
</evidence>
<name>A0A9W6MS45_9HYPH</name>
<accession>A0A9W6MS45</accession>
<evidence type="ECO:0000313" key="4">
    <source>
        <dbReference type="Proteomes" id="UP001143400"/>
    </source>
</evidence>